<evidence type="ECO:0000256" key="11">
    <source>
        <dbReference type="ARBA" id="ARBA00023273"/>
    </source>
</evidence>
<dbReference type="PANTHER" id="PTHR15487">
    <property type="entry name" value="ADP-RIBOSYLATION FACTOR-LIKE PROTEIN 2-BINDING PROTEIN"/>
    <property type="match status" value="1"/>
</dbReference>
<evidence type="ECO:0000256" key="3">
    <source>
        <dbReference type="ARBA" id="ARBA00004300"/>
    </source>
</evidence>
<keyword evidence="9 12" id="KW-0206">Cytoskeleton</keyword>
<evidence type="ECO:0000256" key="6">
    <source>
        <dbReference type="ARBA" id="ARBA00022490"/>
    </source>
</evidence>
<evidence type="ECO:0000256" key="10">
    <source>
        <dbReference type="ARBA" id="ARBA00023242"/>
    </source>
</evidence>
<keyword evidence="7 12" id="KW-0969">Cilium</keyword>
<comment type="function">
    <text evidence="12">Plays a role as an effector of the ADP-ribosylation factor-like protein 2, ARL2.</text>
</comment>
<reference evidence="14" key="2">
    <citation type="submission" date="2025-09" db="UniProtKB">
        <authorList>
            <consortium name="Ensembl"/>
        </authorList>
    </citation>
    <scope>IDENTIFICATION</scope>
</reference>
<comment type="subcellular location">
    <subcellularLocation>
        <location evidence="1 12">Cytoplasm</location>
        <location evidence="1 12">Cytoskeleton</location>
        <location evidence="1 12">Cilium basal body</location>
    </subcellularLocation>
    <subcellularLocation>
        <location evidence="3 12">Cytoplasm</location>
        <location evidence="3 12">Cytoskeleton</location>
        <location evidence="3 12">Microtubule organizing center</location>
        <location evidence="3 12">Centrosome</location>
    </subcellularLocation>
    <subcellularLocation>
        <location evidence="12">Cytoplasm</location>
    </subcellularLocation>
    <subcellularLocation>
        <location evidence="2 12">Nucleus</location>
    </subcellularLocation>
    <subcellularLocation>
        <location evidence="12">Mitochondrion intermembrane space</location>
    </subcellularLocation>
</comment>
<name>A0A8C6SUX2_9GOBI</name>
<dbReference type="InterPro" id="IPR038849">
    <property type="entry name" value="ARL2BP"/>
</dbReference>
<keyword evidence="15" id="KW-1185">Reference proteome</keyword>
<sequence>MDIEERSIRSTAGNVEEIIDTDEENLAISSSSAAEAAFDAAIGFVEDIIMENEFQQLQQSFMEKYYSEFDDSDENKLTYTAIFNEYVNLLEKHLEQQLMERIPDFNMNTFIQLLMQHKEEVPADIFDMLLSFTDFITFKEMFLEYRAEKEGRGLDLGQGLVVTSLTSSHQKYFEPSKSQ</sequence>
<keyword evidence="6 12" id="KW-0963">Cytoplasm</keyword>
<organism evidence="14 15">
    <name type="scientific">Neogobius melanostomus</name>
    <name type="common">round goby</name>
    <dbReference type="NCBI Taxonomy" id="47308"/>
    <lineage>
        <taxon>Eukaryota</taxon>
        <taxon>Metazoa</taxon>
        <taxon>Chordata</taxon>
        <taxon>Craniata</taxon>
        <taxon>Vertebrata</taxon>
        <taxon>Euteleostomi</taxon>
        <taxon>Actinopterygii</taxon>
        <taxon>Neopterygii</taxon>
        <taxon>Teleostei</taxon>
        <taxon>Neoteleostei</taxon>
        <taxon>Acanthomorphata</taxon>
        <taxon>Gobiaria</taxon>
        <taxon>Gobiiformes</taxon>
        <taxon>Gobioidei</taxon>
        <taxon>Gobiidae</taxon>
        <taxon>Benthophilinae</taxon>
        <taxon>Neogobiini</taxon>
        <taxon>Neogobius</taxon>
    </lineage>
</organism>
<dbReference type="InterPro" id="IPR023379">
    <property type="entry name" value="BART_dom"/>
</dbReference>
<evidence type="ECO:0000256" key="8">
    <source>
        <dbReference type="ARBA" id="ARBA00023128"/>
    </source>
</evidence>
<evidence type="ECO:0000256" key="2">
    <source>
        <dbReference type="ARBA" id="ARBA00004123"/>
    </source>
</evidence>
<evidence type="ECO:0000256" key="4">
    <source>
        <dbReference type="ARBA" id="ARBA00009880"/>
    </source>
</evidence>
<evidence type="ECO:0000256" key="9">
    <source>
        <dbReference type="ARBA" id="ARBA00023212"/>
    </source>
</evidence>
<evidence type="ECO:0000256" key="12">
    <source>
        <dbReference type="RuleBase" id="RU367099"/>
    </source>
</evidence>
<dbReference type="Gene3D" id="1.20.1520.10">
    <property type="entry name" value="ADP-ribosylation factor-like 2-binding protein, domain"/>
    <property type="match status" value="1"/>
</dbReference>
<comment type="similarity">
    <text evidence="4 12">Belongs to the ARL2BP family.</text>
</comment>
<dbReference type="AlphaFoldDB" id="A0A8C6SUX2"/>
<dbReference type="Pfam" id="PF11527">
    <property type="entry name" value="ARL2_Bind_BART"/>
    <property type="match status" value="1"/>
</dbReference>
<dbReference type="Proteomes" id="UP000694523">
    <property type="component" value="Unplaced"/>
</dbReference>
<dbReference type="PANTHER" id="PTHR15487:SF4">
    <property type="entry name" value="ADP-RIBOSYLATION FACTOR-LIKE PROTEIN 2-BINDING PROTEIN"/>
    <property type="match status" value="1"/>
</dbReference>
<dbReference type="InterPro" id="IPR042541">
    <property type="entry name" value="BART_sf"/>
</dbReference>
<evidence type="ECO:0000256" key="5">
    <source>
        <dbReference type="ARBA" id="ARBA00014849"/>
    </source>
</evidence>
<keyword evidence="8 12" id="KW-0496">Mitochondrion</keyword>
<evidence type="ECO:0000256" key="7">
    <source>
        <dbReference type="ARBA" id="ARBA00023069"/>
    </source>
</evidence>
<reference evidence="14" key="1">
    <citation type="submission" date="2025-08" db="UniProtKB">
        <authorList>
            <consortium name="Ensembl"/>
        </authorList>
    </citation>
    <scope>IDENTIFICATION</scope>
</reference>
<evidence type="ECO:0000259" key="13">
    <source>
        <dbReference type="Pfam" id="PF11527"/>
    </source>
</evidence>
<evidence type="ECO:0000313" key="15">
    <source>
        <dbReference type="Proteomes" id="UP000694523"/>
    </source>
</evidence>
<dbReference type="Ensembl" id="ENSNMLT00000012827.1">
    <property type="protein sequence ID" value="ENSNMLP00000011341.1"/>
    <property type="gene ID" value="ENSNMLG00000007774.1"/>
</dbReference>
<dbReference type="GO" id="GO:0005929">
    <property type="term" value="C:cilium"/>
    <property type="evidence" value="ECO:0007669"/>
    <property type="project" value="UniProtKB-UniRule"/>
</dbReference>
<accession>A0A8C6SUX2</accession>
<keyword evidence="10 12" id="KW-0539">Nucleus</keyword>
<keyword evidence="11 12" id="KW-0966">Cell projection</keyword>
<dbReference type="GO" id="GO:0005758">
    <property type="term" value="C:mitochondrial intermembrane space"/>
    <property type="evidence" value="ECO:0007669"/>
    <property type="project" value="UniProtKB-SubCell"/>
</dbReference>
<proteinExistence type="inferred from homology"/>
<dbReference type="GO" id="GO:0051457">
    <property type="term" value="P:maintenance of protein location in nucleus"/>
    <property type="evidence" value="ECO:0007669"/>
    <property type="project" value="TreeGrafter"/>
</dbReference>
<feature type="domain" description="BART" evidence="13">
    <location>
        <begin position="38"/>
        <end position="151"/>
    </location>
</feature>
<evidence type="ECO:0000256" key="1">
    <source>
        <dbReference type="ARBA" id="ARBA00004120"/>
    </source>
</evidence>
<dbReference type="GO" id="GO:0005634">
    <property type="term" value="C:nucleus"/>
    <property type="evidence" value="ECO:0007669"/>
    <property type="project" value="UniProtKB-SubCell"/>
</dbReference>
<dbReference type="GO" id="GO:0005813">
    <property type="term" value="C:centrosome"/>
    <property type="evidence" value="ECO:0007669"/>
    <property type="project" value="UniProtKB-SubCell"/>
</dbReference>
<protein>
    <recommendedName>
        <fullName evidence="5 12">ADP-ribosylation factor-like protein 2-binding protein</fullName>
        <shortName evidence="12">ARF-like 2-binding protein</shortName>
    </recommendedName>
</protein>
<evidence type="ECO:0000313" key="14">
    <source>
        <dbReference type="Ensembl" id="ENSNMLP00000011341.1"/>
    </source>
</evidence>